<organism evidence="11 13">
    <name type="scientific">Methylacidiphilum kamchatkense Kam1</name>
    <dbReference type="NCBI Taxonomy" id="1202785"/>
    <lineage>
        <taxon>Bacteria</taxon>
        <taxon>Pseudomonadati</taxon>
        <taxon>Verrucomicrobiota</taxon>
        <taxon>Methylacidiphilae</taxon>
        <taxon>Methylacidiphilales</taxon>
        <taxon>Methylacidiphilaceae</taxon>
        <taxon>Methylacidiphilum (ex Ratnadevi et al. 2023)</taxon>
    </lineage>
</organism>
<evidence type="ECO:0000313" key="13">
    <source>
        <dbReference type="Proteomes" id="UP000315925"/>
    </source>
</evidence>
<evidence type="ECO:0000313" key="12">
    <source>
        <dbReference type="Proteomes" id="UP000031594"/>
    </source>
</evidence>
<evidence type="ECO:0000256" key="9">
    <source>
        <dbReference type="ARBA" id="ARBA00031501"/>
    </source>
</evidence>
<dbReference type="AlphaFoldDB" id="A0A0C1UPQ7"/>
<keyword evidence="12" id="KW-1185">Reference proteome</keyword>
<dbReference type="KEGG" id="mkc:kam1_972"/>
<dbReference type="STRING" id="1202785.A946_07850"/>
<dbReference type="InterPro" id="IPR017853">
    <property type="entry name" value="GH"/>
</dbReference>
<evidence type="ECO:0000256" key="6">
    <source>
        <dbReference type="ARBA" id="ARBA00022679"/>
    </source>
</evidence>
<evidence type="ECO:0000256" key="8">
    <source>
        <dbReference type="ARBA" id="ARBA00031423"/>
    </source>
</evidence>
<name>A0A0C1UPQ7_9BACT</name>
<comment type="catalytic activity">
    <reaction evidence="1">
        <text>Transfers a segment of a (1-&gt;4)-alpha-D-glucan to a new position in an acceptor, which may be glucose or a (1-&gt;4)-alpha-D-glucan.</text>
        <dbReference type="EC" id="2.4.1.25"/>
    </reaction>
</comment>
<protein>
    <recommendedName>
        <fullName evidence="4">4-alpha-glucanotransferase</fullName>
        <ecNumber evidence="3">2.4.1.25</ecNumber>
    </recommendedName>
    <alternativeName>
        <fullName evidence="8">Amylomaltase</fullName>
    </alternativeName>
    <alternativeName>
        <fullName evidence="9">Disproportionating enzyme</fullName>
    </alternativeName>
</protein>
<gene>
    <name evidence="10" type="ORF">A946_07850</name>
    <name evidence="11" type="ORF">kam1_972</name>
</gene>
<dbReference type="Proteomes" id="UP000315925">
    <property type="component" value="Chromosome"/>
</dbReference>
<sequence length="564" mass="66572">MRPINIDEKRVGLLAPVFSLRRENDLGIGDTKAVLSTIDFCKQMHINYLQILPINETSEDNSPYNTLSSIAYDPMLVTMEPDFIPGLSSEDLKFSNLEKERLEDHLIDYKTVKSIKKKLFEKAFYRFIASSHLVKKKEFILFCKNNQDWLATYTLFRFLVDENAGNTHWNDWPEEIKTYENAIEWLKRQKDQKWILEKRRFYSFIQWVAYTQWKQVREYADSKNIKLMGDIPYGINRYSSDVWASQELFDCQWSCGAPPETFFQGDEFVKKWGQNWGFPLYRWENHEAESFRWWKRRILQTTKIFHAFRLDHVLGFFRIYAFPWFPEQNNEFLSLSTEEIKSKTGGKLPRFFPGPDEPETSALINANQGKKILSVILETAKNEIVIAEDLGLVPHYVRPLLQKMGIPGFTIPMFERLADHSYKPITQYPALSVATYATHDHPPLRVQFNQLCQRAAQNPNSEERRELQRIADFLGWNISELPNHYDSRLHLRFIETLLHSPCWLVVFTISDLLGIELQFNHPGSRPEDNWKDRLDKPIMDYLEEPEFGSKLKKIKELIDQTKRS</sequence>
<evidence type="ECO:0000256" key="1">
    <source>
        <dbReference type="ARBA" id="ARBA00000439"/>
    </source>
</evidence>
<dbReference type="GO" id="GO:0004134">
    <property type="term" value="F:4-alpha-glucanotransferase activity"/>
    <property type="evidence" value="ECO:0007669"/>
    <property type="project" value="UniProtKB-EC"/>
</dbReference>
<proteinExistence type="inferred from homology"/>
<dbReference type="PANTHER" id="PTHR32438">
    <property type="entry name" value="4-ALPHA-GLUCANOTRANSFERASE DPE1, CHLOROPLASTIC/AMYLOPLASTIC"/>
    <property type="match status" value="1"/>
</dbReference>
<dbReference type="RefSeq" id="WP_039721710.1">
    <property type="nucleotide sequence ID" value="NZ_CP037899.1"/>
</dbReference>
<evidence type="ECO:0000256" key="4">
    <source>
        <dbReference type="ARBA" id="ARBA00020295"/>
    </source>
</evidence>
<evidence type="ECO:0000256" key="2">
    <source>
        <dbReference type="ARBA" id="ARBA00005684"/>
    </source>
</evidence>
<keyword evidence="7" id="KW-0119">Carbohydrate metabolism</keyword>
<keyword evidence="6 11" id="KW-0808">Transferase</keyword>
<reference evidence="10 12" key="1">
    <citation type="submission" date="2014-08" db="EMBL/GenBank/DDBJ databases">
        <title>Methylacidiphilum kamchatkense strain Kam1 draft genome sequence.</title>
        <authorList>
            <person name="Birkeland N.-K."/>
            <person name="Erikstad H.A."/>
        </authorList>
    </citation>
    <scope>NUCLEOTIDE SEQUENCE [LARGE SCALE GENOMIC DNA]</scope>
    <source>
        <strain evidence="10 12">Kam1</strain>
    </source>
</reference>
<dbReference type="EC" id="2.4.1.25" evidence="3"/>
<dbReference type="EMBL" id="CP037899">
    <property type="protein sequence ID" value="QDQ42204.1"/>
    <property type="molecule type" value="Genomic_DNA"/>
</dbReference>
<keyword evidence="5 11" id="KW-0328">Glycosyltransferase</keyword>
<comment type="similarity">
    <text evidence="2">Belongs to the disproportionating enzyme family.</text>
</comment>
<dbReference type="Gene3D" id="3.20.20.80">
    <property type="entry name" value="Glycosidases"/>
    <property type="match status" value="1"/>
</dbReference>
<accession>A0A0C1UPQ7</accession>
<dbReference type="Proteomes" id="UP000031594">
    <property type="component" value="Unassembled WGS sequence"/>
</dbReference>
<evidence type="ECO:0000313" key="11">
    <source>
        <dbReference type="EMBL" id="QDQ42204.1"/>
    </source>
</evidence>
<dbReference type="PANTHER" id="PTHR32438:SF5">
    <property type="entry name" value="4-ALPHA-GLUCANOTRANSFERASE DPE1, CHLOROPLASTIC_AMYLOPLASTIC"/>
    <property type="match status" value="1"/>
</dbReference>
<dbReference type="GO" id="GO:0005975">
    <property type="term" value="P:carbohydrate metabolic process"/>
    <property type="evidence" value="ECO:0007669"/>
    <property type="project" value="InterPro"/>
</dbReference>
<reference evidence="11" key="2">
    <citation type="journal article" date="2019" name="BMC Genomics">
        <title>Complete genome sequence analysis of the thermoacidophilic verrucomicrobial methanotroph 'Candidatus Methylacidiphilum kamchatkense' strain Kam1 and comparison with its closest relatives.</title>
        <authorList>
            <person name="Kruse T."/>
            <person name="Ratnadevi C.M."/>
            <person name="Erikstad H.A."/>
            <person name="Birkeland N.K."/>
        </authorList>
    </citation>
    <scope>NUCLEOTIDE SEQUENCE</scope>
    <source>
        <strain evidence="11">Kam1</strain>
    </source>
</reference>
<evidence type="ECO:0000313" key="10">
    <source>
        <dbReference type="EMBL" id="KIE58389.1"/>
    </source>
</evidence>
<reference evidence="13" key="3">
    <citation type="submission" date="2019-03" db="EMBL/GenBank/DDBJ databases">
        <title>Complete genome of Methylacidiphilum kamchatkense Kam1.</title>
        <authorList>
            <person name="Kruse T."/>
            <person name="Murarilal Ratnadevi C."/>
            <person name="Erikstad H.-A."/>
            <person name="Birkeland N.-K."/>
        </authorList>
    </citation>
    <scope>NUCLEOTIDE SEQUENCE [LARGE SCALE GENOMIC DNA]</scope>
    <source>
        <strain evidence="13">kam1</strain>
    </source>
</reference>
<dbReference type="OrthoDB" id="9811841at2"/>
<dbReference type="SUPFAM" id="SSF51445">
    <property type="entry name" value="(Trans)glycosidases"/>
    <property type="match status" value="1"/>
</dbReference>
<evidence type="ECO:0000256" key="7">
    <source>
        <dbReference type="ARBA" id="ARBA00023277"/>
    </source>
</evidence>
<dbReference type="EMBL" id="JQNX01000005">
    <property type="protein sequence ID" value="KIE58389.1"/>
    <property type="molecule type" value="Genomic_DNA"/>
</dbReference>
<dbReference type="InterPro" id="IPR003385">
    <property type="entry name" value="Glyco_hydro_77"/>
</dbReference>
<dbReference type="Pfam" id="PF02446">
    <property type="entry name" value="Glyco_hydro_77"/>
    <property type="match status" value="1"/>
</dbReference>
<evidence type="ECO:0000256" key="5">
    <source>
        <dbReference type="ARBA" id="ARBA00022676"/>
    </source>
</evidence>
<evidence type="ECO:0000256" key="3">
    <source>
        <dbReference type="ARBA" id="ARBA00012560"/>
    </source>
</evidence>